<dbReference type="InterPro" id="IPR007714">
    <property type="entry name" value="CFA20_dom"/>
</dbReference>
<evidence type="ECO:0000259" key="5">
    <source>
        <dbReference type="Pfam" id="PF05018"/>
    </source>
</evidence>
<dbReference type="PROSITE" id="PS00678">
    <property type="entry name" value="WD_REPEATS_1"/>
    <property type="match status" value="1"/>
</dbReference>
<feature type="repeat" description="WD" evidence="3">
    <location>
        <begin position="811"/>
        <end position="852"/>
    </location>
</feature>
<dbReference type="SUPFAM" id="SSF50978">
    <property type="entry name" value="WD40 repeat-like"/>
    <property type="match status" value="1"/>
</dbReference>
<evidence type="ECO:0000313" key="6">
    <source>
        <dbReference type="Ensembl" id="ENSEBUP00000021743.1"/>
    </source>
</evidence>
<dbReference type="Ensembl" id="ENSEBUT00000022319.1">
    <property type="protein sequence ID" value="ENSEBUP00000021743.1"/>
    <property type="gene ID" value="ENSEBUG00000013358.1"/>
</dbReference>
<organism evidence="6 7">
    <name type="scientific">Eptatretus burgeri</name>
    <name type="common">Inshore hagfish</name>
    <dbReference type="NCBI Taxonomy" id="7764"/>
    <lineage>
        <taxon>Eukaryota</taxon>
        <taxon>Metazoa</taxon>
        <taxon>Chordata</taxon>
        <taxon>Craniata</taxon>
        <taxon>Vertebrata</taxon>
        <taxon>Cyclostomata</taxon>
        <taxon>Myxini</taxon>
        <taxon>Myxiniformes</taxon>
        <taxon>Myxinidae</taxon>
        <taxon>Eptatretinae</taxon>
        <taxon>Eptatretus</taxon>
    </lineage>
</organism>
<evidence type="ECO:0000256" key="2">
    <source>
        <dbReference type="ARBA" id="ARBA00022737"/>
    </source>
</evidence>
<sequence>MAANAWETPYVNVLKHFKVGEWKRASKSGDVSYVMDKTVQSYVYKILGSTPAANCIQIPGKCTRSLGLTGRYCYVLFKLMPTKAFVIHLDLVTKGDLVIRVSFSNIFKEFKFTSTWLQFPFIDEGEKGSVSEHTSQRDIGPTTGSSRWTCLVLDLLAILSVYLTQQYSSLKAIKLCSCLLLKNVFTSDVIYLPGVSFLEAKRRGLIAQGLNAMPRDMAFPVPKGKIWEDMYDYIRCPNNASQLAFDSMRNNVQGLNPMPRDMVFPIPKGRSLEHGGSLLKEPHMSANESHQKLPKAMKPCMNPKMELLVTRTLPRVHVVAMPNTRAHKHGDETFHQERYCGQDGADEGCIHDHRLTATPSPKQRQRRSTQSPRMMMRPAGHSRTPAGTIKFLLGGSESSVNAAAIRASRSSAKLIKYEDSLVVEENVSSHRGVSTRPLNHATAGVPSARHAMVRAPPGPTSYRHFLPYLNNSGSFQEQSYHEKGKQPIHLKSILGYNGNARANIVWYTSSGLLAYSCGRILILEELQSGKQRYLAAHMEEISTLAQSHDHLVLASASGTRDWTVSQMCLWDVHGGTLKETLQHLHREVQAMAFSADDRFLLSAGDYRDGWLALWSMNTFERLARVQAPCPINDVASDLTDSAIFLCAGTQALLICHLDFHLGQTSLQVSKASMPNEMDATELSSVAFSPHGVIYTGTILGKVCAWNTHQRCCFLSWDADCGDIGVLLCRRHKILSGSERKNLKLWNVRDLLNFIDKETPSDTKVMLEQEMLLDGAVTAAVFDDDLDMGVVGTMAGTVWYIGWMDGSSTRLLSGHPGEVIALAVSLDGDALASATRDGNLRVWDLQEMELSVQFHVHKQDC</sequence>
<dbReference type="PROSITE" id="PS50082">
    <property type="entry name" value="WD_REPEATS_2"/>
    <property type="match status" value="1"/>
</dbReference>
<dbReference type="GO" id="GO:0005929">
    <property type="term" value="C:cilium"/>
    <property type="evidence" value="ECO:0007669"/>
    <property type="project" value="UniProtKB-ARBA"/>
</dbReference>
<feature type="domain" description="CFA20" evidence="5">
    <location>
        <begin position="1"/>
        <end position="121"/>
    </location>
</feature>
<keyword evidence="1 3" id="KW-0853">WD repeat</keyword>
<dbReference type="InterPro" id="IPR001680">
    <property type="entry name" value="WD40_rpt"/>
</dbReference>
<dbReference type="Pfam" id="PF05018">
    <property type="entry name" value="CFA20_dom"/>
    <property type="match status" value="2"/>
</dbReference>
<feature type="region of interest" description="Disordered" evidence="4">
    <location>
        <begin position="351"/>
        <end position="385"/>
    </location>
</feature>
<keyword evidence="7" id="KW-1185">Reference proteome</keyword>
<accession>A0A8C4QZ58</accession>
<dbReference type="PANTHER" id="PTHR13720:SF33">
    <property type="entry name" value="HELP DOMAIN-CONTAINING PROTEIN"/>
    <property type="match status" value="1"/>
</dbReference>
<reference evidence="6" key="1">
    <citation type="submission" date="2025-08" db="UniProtKB">
        <authorList>
            <consortium name="Ensembl"/>
        </authorList>
    </citation>
    <scope>IDENTIFICATION</scope>
</reference>
<dbReference type="SMART" id="SM00320">
    <property type="entry name" value="WD40"/>
    <property type="match status" value="5"/>
</dbReference>
<feature type="domain" description="CFA20" evidence="5">
    <location>
        <begin position="141"/>
        <end position="191"/>
    </location>
</feature>
<dbReference type="Proteomes" id="UP000694388">
    <property type="component" value="Unplaced"/>
</dbReference>
<dbReference type="InterPro" id="IPR050630">
    <property type="entry name" value="WD_repeat_EMAP"/>
</dbReference>
<name>A0A8C4QZ58_EPTBU</name>
<protein>
    <recommendedName>
        <fullName evidence="5">CFA20 domain-containing protein</fullName>
    </recommendedName>
</protein>
<reference evidence="6" key="2">
    <citation type="submission" date="2025-09" db="UniProtKB">
        <authorList>
            <consortium name="Ensembl"/>
        </authorList>
    </citation>
    <scope>IDENTIFICATION</scope>
</reference>
<dbReference type="InterPro" id="IPR015943">
    <property type="entry name" value="WD40/YVTN_repeat-like_dom_sf"/>
</dbReference>
<dbReference type="Pfam" id="PF00400">
    <property type="entry name" value="WD40"/>
    <property type="match status" value="2"/>
</dbReference>
<dbReference type="InterPro" id="IPR036322">
    <property type="entry name" value="WD40_repeat_dom_sf"/>
</dbReference>
<evidence type="ECO:0000256" key="4">
    <source>
        <dbReference type="SAM" id="MobiDB-lite"/>
    </source>
</evidence>
<dbReference type="PANTHER" id="PTHR13720">
    <property type="entry name" value="WD-40 REPEAT PROTEIN"/>
    <property type="match status" value="1"/>
</dbReference>
<proteinExistence type="predicted"/>
<feature type="compositionally biased region" description="Polar residues" evidence="4">
    <location>
        <begin position="357"/>
        <end position="372"/>
    </location>
</feature>
<evidence type="ECO:0000313" key="7">
    <source>
        <dbReference type="Proteomes" id="UP000694388"/>
    </source>
</evidence>
<evidence type="ECO:0000256" key="1">
    <source>
        <dbReference type="ARBA" id="ARBA00022574"/>
    </source>
</evidence>
<keyword evidence="2" id="KW-0677">Repeat</keyword>
<dbReference type="GeneTree" id="ENSGT00940000160173"/>
<evidence type="ECO:0000256" key="3">
    <source>
        <dbReference type="PROSITE-ProRule" id="PRU00221"/>
    </source>
</evidence>
<dbReference type="AlphaFoldDB" id="A0A8C4QZ58"/>
<dbReference type="Gene3D" id="2.130.10.10">
    <property type="entry name" value="YVTN repeat-like/Quinoprotein amine dehydrogenase"/>
    <property type="match status" value="2"/>
</dbReference>
<dbReference type="InterPro" id="IPR019775">
    <property type="entry name" value="WD40_repeat_CS"/>
</dbReference>
<dbReference type="PROSITE" id="PS50294">
    <property type="entry name" value="WD_REPEATS_REGION"/>
    <property type="match status" value="1"/>
</dbReference>